<evidence type="ECO:0000259" key="6">
    <source>
        <dbReference type="PROSITE" id="PS50893"/>
    </source>
</evidence>
<protein>
    <submittedName>
        <fullName evidence="7">ABC transporter ATP-binding protein</fullName>
    </submittedName>
</protein>
<comment type="caution">
    <text evidence="7">The sequence shown here is derived from an EMBL/GenBank/DDBJ whole genome shotgun (WGS) entry which is preliminary data.</text>
</comment>
<feature type="domain" description="ABC transporter" evidence="6">
    <location>
        <begin position="46"/>
        <end position="270"/>
    </location>
</feature>
<feature type="compositionally biased region" description="Gly residues" evidence="5">
    <location>
        <begin position="25"/>
        <end position="37"/>
    </location>
</feature>
<dbReference type="Proteomes" id="UP001501319">
    <property type="component" value="Unassembled WGS sequence"/>
</dbReference>
<reference evidence="7 8" key="1">
    <citation type="journal article" date="2019" name="Int. J. Syst. Evol. Microbiol.">
        <title>The Global Catalogue of Microorganisms (GCM) 10K type strain sequencing project: providing services to taxonomists for standard genome sequencing and annotation.</title>
        <authorList>
            <consortium name="The Broad Institute Genomics Platform"/>
            <consortium name="The Broad Institute Genome Sequencing Center for Infectious Disease"/>
            <person name="Wu L."/>
            <person name="Ma J."/>
        </authorList>
    </citation>
    <scope>NUCLEOTIDE SEQUENCE [LARGE SCALE GENOMIC DNA]</scope>
    <source>
        <strain evidence="7 8">JCM 14306</strain>
    </source>
</reference>
<keyword evidence="8" id="KW-1185">Reference proteome</keyword>
<organism evidence="7 8">
    <name type="scientific">Kribbella alba</name>
    <dbReference type="NCBI Taxonomy" id="190197"/>
    <lineage>
        <taxon>Bacteria</taxon>
        <taxon>Bacillati</taxon>
        <taxon>Actinomycetota</taxon>
        <taxon>Actinomycetes</taxon>
        <taxon>Propionibacteriales</taxon>
        <taxon>Kribbellaceae</taxon>
        <taxon>Kribbella</taxon>
    </lineage>
</organism>
<dbReference type="SMART" id="SM00382">
    <property type="entry name" value="AAA"/>
    <property type="match status" value="1"/>
</dbReference>
<sequence length="344" mass="36870">MSWGSCTPRVEVDTPGAVGEVTTGRGRGGGGPGGKVGGMSETAPLVEVSGLTKRYGDTLAVDSVDLLVQPGEVYGFLGPNGAGKTTTLRILTGLIAPTSGTVRVLGGSPGQARVLARTGSMIESPAFYPYLSGLDNLRLLAEYADVPRARIQKVLELVDLTDRAQDRFSTYSLGMKQRLGVAAALLKDPELVILDEPTNGLDPAGMRDMRRLIRELGSDGRTVLLSSHLLGEVQQLCDRVGIINEGRMIAEHHVEELRGQQELVIRAAPSESARSVLRGVLGDVVHLYDDTLRIKVDPSRAAEVNRVLVEAGIAVSELRSTERALEDVFFELTTTDSEEKADDR</sequence>
<comment type="similarity">
    <text evidence="1">Belongs to the ABC transporter superfamily.</text>
</comment>
<evidence type="ECO:0000256" key="3">
    <source>
        <dbReference type="ARBA" id="ARBA00022741"/>
    </source>
</evidence>
<evidence type="ECO:0000256" key="4">
    <source>
        <dbReference type="ARBA" id="ARBA00022840"/>
    </source>
</evidence>
<dbReference type="InterPro" id="IPR003439">
    <property type="entry name" value="ABC_transporter-like_ATP-bd"/>
</dbReference>
<accession>A0ABN2FGB5</accession>
<evidence type="ECO:0000313" key="8">
    <source>
        <dbReference type="Proteomes" id="UP001501319"/>
    </source>
</evidence>
<gene>
    <name evidence="7" type="ORF">GCM10009744_40090</name>
</gene>
<dbReference type="InterPro" id="IPR017871">
    <property type="entry name" value="ABC_transporter-like_CS"/>
</dbReference>
<keyword evidence="3" id="KW-0547">Nucleotide-binding</keyword>
<evidence type="ECO:0000256" key="5">
    <source>
        <dbReference type="SAM" id="MobiDB-lite"/>
    </source>
</evidence>
<name>A0ABN2FGB5_9ACTN</name>
<dbReference type="Gene3D" id="3.40.50.300">
    <property type="entry name" value="P-loop containing nucleotide triphosphate hydrolases"/>
    <property type="match status" value="1"/>
</dbReference>
<dbReference type="GO" id="GO:0005524">
    <property type="term" value="F:ATP binding"/>
    <property type="evidence" value="ECO:0007669"/>
    <property type="project" value="UniProtKB-KW"/>
</dbReference>
<dbReference type="CDD" id="cd03268">
    <property type="entry name" value="ABC_BcrA_bacitracin_resist"/>
    <property type="match status" value="1"/>
</dbReference>
<proteinExistence type="inferred from homology"/>
<dbReference type="SUPFAM" id="SSF52540">
    <property type="entry name" value="P-loop containing nucleoside triphosphate hydrolases"/>
    <property type="match status" value="1"/>
</dbReference>
<dbReference type="EMBL" id="BAAANE010000007">
    <property type="protein sequence ID" value="GAA1645351.1"/>
    <property type="molecule type" value="Genomic_DNA"/>
</dbReference>
<evidence type="ECO:0000256" key="2">
    <source>
        <dbReference type="ARBA" id="ARBA00022448"/>
    </source>
</evidence>
<dbReference type="PANTHER" id="PTHR43335">
    <property type="entry name" value="ABC TRANSPORTER, ATP-BINDING PROTEIN"/>
    <property type="match status" value="1"/>
</dbReference>
<dbReference type="InterPro" id="IPR027417">
    <property type="entry name" value="P-loop_NTPase"/>
</dbReference>
<feature type="region of interest" description="Disordered" evidence="5">
    <location>
        <begin position="1"/>
        <end position="41"/>
    </location>
</feature>
<dbReference type="PROSITE" id="PS50893">
    <property type="entry name" value="ABC_TRANSPORTER_2"/>
    <property type="match status" value="1"/>
</dbReference>
<dbReference type="InterPro" id="IPR003593">
    <property type="entry name" value="AAA+_ATPase"/>
</dbReference>
<dbReference type="PROSITE" id="PS00211">
    <property type="entry name" value="ABC_TRANSPORTER_1"/>
    <property type="match status" value="1"/>
</dbReference>
<evidence type="ECO:0000256" key="1">
    <source>
        <dbReference type="ARBA" id="ARBA00005417"/>
    </source>
</evidence>
<keyword evidence="2" id="KW-0813">Transport</keyword>
<dbReference type="PANTHER" id="PTHR43335:SF4">
    <property type="entry name" value="ABC TRANSPORTER, ATP-BINDING PROTEIN"/>
    <property type="match status" value="1"/>
</dbReference>
<evidence type="ECO:0000313" key="7">
    <source>
        <dbReference type="EMBL" id="GAA1645351.1"/>
    </source>
</evidence>
<dbReference type="Pfam" id="PF00005">
    <property type="entry name" value="ABC_tran"/>
    <property type="match status" value="1"/>
</dbReference>
<keyword evidence="4 7" id="KW-0067">ATP-binding</keyword>